<accession>A0A4Y2R528</accession>
<keyword evidence="2" id="KW-1185">Reference proteome</keyword>
<evidence type="ECO:0000313" key="2">
    <source>
        <dbReference type="Proteomes" id="UP000499080"/>
    </source>
</evidence>
<organism evidence="1 2">
    <name type="scientific">Araneus ventricosus</name>
    <name type="common">Orbweaver spider</name>
    <name type="synonym">Epeira ventricosa</name>
    <dbReference type="NCBI Taxonomy" id="182803"/>
    <lineage>
        <taxon>Eukaryota</taxon>
        <taxon>Metazoa</taxon>
        <taxon>Ecdysozoa</taxon>
        <taxon>Arthropoda</taxon>
        <taxon>Chelicerata</taxon>
        <taxon>Arachnida</taxon>
        <taxon>Araneae</taxon>
        <taxon>Araneomorphae</taxon>
        <taxon>Entelegynae</taxon>
        <taxon>Araneoidea</taxon>
        <taxon>Araneidae</taxon>
        <taxon>Araneus</taxon>
    </lineage>
</organism>
<sequence length="158" mass="17121">MVGNPIPLNIHRVWGLVHAKSRVVAIRPPAGVVRKIEERLPAQMSFSYLTAVENDEVRNGSRVCPTGESRFARQGARSPRQGARPAVLGDECNEIGLKFSPDYYLSTTVEYPIEIFSPMGGGGHSIPDGGGLFPPLAPSLDEVLPKIAFVLLRNGTLM</sequence>
<reference evidence="1 2" key="1">
    <citation type="journal article" date="2019" name="Sci. Rep.">
        <title>Orb-weaving spider Araneus ventricosus genome elucidates the spidroin gene catalogue.</title>
        <authorList>
            <person name="Kono N."/>
            <person name="Nakamura H."/>
            <person name="Ohtoshi R."/>
            <person name="Moran D.A.P."/>
            <person name="Shinohara A."/>
            <person name="Yoshida Y."/>
            <person name="Fujiwara M."/>
            <person name="Mori M."/>
            <person name="Tomita M."/>
            <person name="Arakawa K."/>
        </authorList>
    </citation>
    <scope>NUCLEOTIDE SEQUENCE [LARGE SCALE GENOMIC DNA]</scope>
</reference>
<dbReference type="AlphaFoldDB" id="A0A4Y2R528"/>
<dbReference type="EMBL" id="BGPR01015837">
    <property type="protein sequence ID" value="GBN70814.1"/>
    <property type="molecule type" value="Genomic_DNA"/>
</dbReference>
<comment type="caution">
    <text evidence="1">The sequence shown here is derived from an EMBL/GenBank/DDBJ whole genome shotgun (WGS) entry which is preliminary data.</text>
</comment>
<name>A0A4Y2R528_ARAVE</name>
<dbReference type="Proteomes" id="UP000499080">
    <property type="component" value="Unassembled WGS sequence"/>
</dbReference>
<protein>
    <submittedName>
        <fullName evidence="1">Uncharacterized protein</fullName>
    </submittedName>
</protein>
<evidence type="ECO:0000313" key="1">
    <source>
        <dbReference type="EMBL" id="GBN70814.1"/>
    </source>
</evidence>
<proteinExistence type="predicted"/>
<gene>
    <name evidence="1" type="ORF">AVEN_171776_1</name>
</gene>